<dbReference type="STRING" id="7217.B3M349"/>
<dbReference type="InParanoid" id="B3M349"/>
<dbReference type="GeneID" id="6500772"/>
<evidence type="ECO:0008006" key="4">
    <source>
        <dbReference type="Google" id="ProtNLM"/>
    </source>
</evidence>
<dbReference type="Gene3D" id="3.40.720.10">
    <property type="entry name" value="Alkaline Phosphatase, subunit A"/>
    <property type="match status" value="1"/>
</dbReference>
<dbReference type="eggNOG" id="ENOG502QRYZ">
    <property type="taxonomic scope" value="Eukaryota"/>
</dbReference>
<dbReference type="OrthoDB" id="413313at2759"/>
<dbReference type="Pfam" id="PF02995">
    <property type="entry name" value="DUF229"/>
    <property type="match status" value="1"/>
</dbReference>
<keyword evidence="1" id="KW-1133">Transmembrane helix</keyword>
<dbReference type="PANTHER" id="PTHR10974">
    <property type="entry name" value="FI08016P-RELATED"/>
    <property type="match status" value="1"/>
</dbReference>
<dbReference type="OMA" id="EKYCHCK"/>
<keyword evidence="3" id="KW-1185">Reference proteome</keyword>
<dbReference type="AlphaFoldDB" id="B3M349"/>
<dbReference type="KEGG" id="dan:6500772"/>
<proteinExistence type="predicted"/>
<evidence type="ECO:0000313" key="3">
    <source>
        <dbReference type="Proteomes" id="UP000007801"/>
    </source>
</evidence>
<dbReference type="Proteomes" id="UP000007801">
    <property type="component" value="Unassembled WGS sequence"/>
</dbReference>
<feature type="transmembrane region" description="Helical" evidence="1">
    <location>
        <begin position="6"/>
        <end position="27"/>
    </location>
</feature>
<accession>B3M349</accession>
<dbReference type="InterPro" id="IPR004245">
    <property type="entry name" value="DUF229"/>
</dbReference>
<sequence length="674" mass="77977">MLSPVFAYKCVGFCFFVLIIISVLPNYNLPDYGTKNSELEKDLTENTTRINLHSKLIEEKKDLVDSASSLYFVESSKCKIPYVDPFDAEVSAIYKPLVFESCSNDSGLVTPVYNKVSRHYVLHINETLAAQILNSSSIEYNCFYQEVIRNSYRDGYDVLEAKYFSQDYVVPRHVQGLVSTCHRLGNDSHILQADGFTLIQYAEHSSKNQSSEDPARRKPSVIMFGIDNLSRINLRRTMPKVYNFLTRKGWYEMQGYNKIGDNTYPNLLAILTGHSLDSVRDDICDFKVRGCMDRYPFVWKLFQEAGYLTAFAEDEPGMSTFNYIKPGFVEQPTDYYQRPSQKAFEALLPQWKCPECTMKYCIGRRITSSYIYDFGSEFVRRYVDERPIWGLFWTNSFSHDHYQMPSKMEDFVLQYLLDFEADGVYEQSIVIFLSDHGNRYGQLVGLSSGFLENRLPTMFIYLPPWFRAHYPEYTRALQQNQRRLTSNYDLYNTLVHLIDLGNPKNTPKWPRSPSCPKCHSLFEVADAERTCEDAGIPEHYCTCVPFKTVSAKWTERIAPLVIRNINGYLEERNLTGICANLTLKYIHRTEMKIDLDKNYHEKSPSFEVGVYRTKFKVKQGGADFEATVSFNNATETVKVEMPSISRVNSYEKTAKCVENKIDRLYCICLSSLNE</sequence>
<evidence type="ECO:0000313" key="2">
    <source>
        <dbReference type="EMBL" id="EDV42449.1"/>
    </source>
</evidence>
<gene>
    <name evidence="2" type="primary">Dana\GF17993</name>
    <name evidence="2" type="synonym">dana_GLEANR_19253</name>
    <name evidence="2" type="ORF">GF17993</name>
</gene>
<dbReference type="InterPro" id="IPR017850">
    <property type="entry name" value="Alkaline_phosphatase_core_sf"/>
</dbReference>
<keyword evidence="1" id="KW-0472">Membrane</keyword>
<dbReference type="HOGENOM" id="CLU_018076_2_0_1"/>
<name>B3M349_DROAN</name>
<dbReference type="EMBL" id="CH902617">
    <property type="protein sequence ID" value="EDV42449.1"/>
    <property type="molecule type" value="Genomic_DNA"/>
</dbReference>
<dbReference type="SUPFAM" id="SSF53649">
    <property type="entry name" value="Alkaline phosphatase-like"/>
    <property type="match status" value="1"/>
</dbReference>
<organism evidence="2 3">
    <name type="scientific">Drosophila ananassae</name>
    <name type="common">Fruit fly</name>
    <dbReference type="NCBI Taxonomy" id="7217"/>
    <lineage>
        <taxon>Eukaryota</taxon>
        <taxon>Metazoa</taxon>
        <taxon>Ecdysozoa</taxon>
        <taxon>Arthropoda</taxon>
        <taxon>Hexapoda</taxon>
        <taxon>Insecta</taxon>
        <taxon>Pterygota</taxon>
        <taxon>Neoptera</taxon>
        <taxon>Endopterygota</taxon>
        <taxon>Diptera</taxon>
        <taxon>Brachycera</taxon>
        <taxon>Muscomorpha</taxon>
        <taxon>Ephydroidea</taxon>
        <taxon>Drosophilidae</taxon>
        <taxon>Drosophila</taxon>
        <taxon>Sophophora</taxon>
    </lineage>
</organism>
<dbReference type="PANTHER" id="PTHR10974:SF9">
    <property type="entry name" value="DUF229 DOMAIN CONTAINING PROTEIN-RELATED"/>
    <property type="match status" value="1"/>
</dbReference>
<dbReference type="PhylomeDB" id="B3M349"/>
<keyword evidence="1" id="KW-0812">Transmembrane</keyword>
<reference evidence="2 3" key="1">
    <citation type="journal article" date="2007" name="Nature">
        <title>Evolution of genes and genomes on the Drosophila phylogeny.</title>
        <authorList>
            <consortium name="Drosophila 12 Genomes Consortium"/>
            <person name="Clark A.G."/>
            <person name="Eisen M.B."/>
            <person name="Smith D.R."/>
            <person name="Bergman C.M."/>
            <person name="Oliver B."/>
            <person name="Markow T.A."/>
            <person name="Kaufman T.C."/>
            <person name="Kellis M."/>
            <person name="Gelbart W."/>
            <person name="Iyer V.N."/>
            <person name="Pollard D.A."/>
            <person name="Sackton T.B."/>
            <person name="Larracuente A.M."/>
            <person name="Singh N.D."/>
            <person name="Abad J.P."/>
            <person name="Abt D.N."/>
            <person name="Adryan B."/>
            <person name="Aguade M."/>
            <person name="Akashi H."/>
            <person name="Anderson W.W."/>
            <person name="Aquadro C.F."/>
            <person name="Ardell D.H."/>
            <person name="Arguello R."/>
            <person name="Artieri C.G."/>
            <person name="Barbash D.A."/>
            <person name="Barker D."/>
            <person name="Barsanti P."/>
            <person name="Batterham P."/>
            <person name="Batzoglou S."/>
            <person name="Begun D."/>
            <person name="Bhutkar A."/>
            <person name="Blanco E."/>
            <person name="Bosak S.A."/>
            <person name="Bradley R.K."/>
            <person name="Brand A.D."/>
            <person name="Brent M.R."/>
            <person name="Brooks A.N."/>
            <person name="Brown R.H."/>
            <person name="Butlin R.K."/>
            <person name="Caggese C."/>
            <person name="Calvi B.R."/>
            <person name="Bernardo de Carvalho A."/>
            <person name="Caspi A."/>
            <person name="Castrezana S."/>
            <person name="Celniker S.E."/>
            <person name="Chang J.L."/>
            <person name="Chapple C."/>
            <person name="Chatterji S."/>
            <person name="Chinwalla A."/>
            <person name="Civetta A."/>
            <person name="Clifton S.W."/>
            <person name="Comeron J.M."/>
            <person name="Costello J.C."/>
            <person name="Coyne J.A."/>
            <person name="Daub J."/>
            <person name="David R.G."/>
            <person name="Delcher A.L."/>
            <person name="Delehaunty K."/>
            <person name="Do C.B."/>
            <person name="Ebling H."/>
            <person name="Edwards K."/>
            <person name="Eickbush T."/>
            <person name="Evans J.D."/>
            <person name="Filipski A."/>
            <person name="Findeiss S."/>
            <person name="Freyhult E."/>
            <person name="Fulton L."/>
            <person name="Fulton R."/>
            <person name="Garcia A.C."/>
            <person name="Gardiner A."/>
            <person name="Garfield D.A."/>
            <person name="Garvin B.E."/>
            <person name="Gibson G."/>
            <person name="Gilbert D."/>
            <person name="Gnerre S."/>
            <person name="Godfrey J."/>
            <person name="Good R."/>
            <person name="Gotea V."/>
            <person name="Gravely B."/>
            <person name="Greenberg A.J."/>
            <person name="Griffiths-Jones S."/>
            <person name="Gross S."/>
            <person name="Guigo R."/>
            <person name="Gustafson E.A."/>
            <person name="Haerty W."/>
            <person name="Hahn M.W."/>
            <person name="Halligan D.L."/>
            <person name="Halpern A.L."/>
            <person name="Halter G.M."/>
            <person name="Han M.V."/>
            <person name="Heger A."/>
            <person name="Hillier L."/>
            <person name="Hinrichs A.S."/>
            <person name="Holmes I."/>
            <person name="Hoskins R.A."/>
            <person name="Hubisz M.J."/>
            <person name="Hultmark D."/>
            <person name="Huntley M.A."/>
            <person name="Jaffe D.B."/>
            <person name="Jagadeeshan S."/>
            <person name="Jeck W.R."/>
            <person name="Johnson J."/>
            <person name="Jones C.D."/>
            <person name="Jordan W.C."/>
            <person name="Karpen G.H."/>
            <person name="Kataoka E."/>
            <person name="Keightley P.D."/>
            <person name="Kheradpour P."/>
            <person name="Kirkness E.F."/>
            <person name="Koerich L.B."/>
            <person name="Kristiansen K."/>
            <person name="Kudrna D."/>
            <person name="Kulathinal R.J."/>
            <person name="Kumar S."/>
            <person name="Kwok R."/>
            <person name="Lander E."/>
            <person name="Langley C.H."/>
            <person name="Lapoint R."/>
            <person name="Lazzaro B.P."/>
            <person name="Lee S.J."/>
            <person name="Levesque L."/>
            <person name="Li R."/>
            <person name="Lin C.F."/>
            <person name="Lin M.F."/>
            <person name="Lindblad-Toh K."/>
            <person name="Llopart A."/>
            <person name="Long M."/>
            <person name="Low L."/>
            <person name="Lozovsky E."/>
            <person name="Lu J."/>
            <person name="Luo M."/>
            <person name="Machado C.A."/>
            <person name="Makalowski W."/>
            <person name="Marzo M."/>
            <person name="Matsuda M."/>
            <person name="Matzkin L."/>
            <person name="McAllister B."/>
            <person name="McBride C.S."/>
            <person name="McKernan B."/>
            <person name="McKernan K."/>
            <person name="Mendez-Lago M."/>
            <person name="Minx P."/>
            <person name="Mollenhauer M.U."/>
            <person name="Montooth K."/>
            <person name="Mount S.M."/>
            <person name="Mu X."/>
            <person name="Myers E."/>
            <person name="Negre B."/>
            <person name="Newfeld S."/>
            <person name="Nielsen R."/>
            <person name="Noor M.A."/>
            <person name="O'Grady P."/>
            <person name="Pachter L."/>
            <person name="Papaceit M."/>
            <person name="Parisi M.J."/>
            <person name="Parisi M."/>
            <person name="Parts L."/>
            <person name="Pedersen J.S."/>
            <person name="Pesole G."/>
            <person name="Phillippy A.M."/>
            <person name="Ponting C.P."/>
            <person name="Pop M."/>
            <person name="Porcelli D."/>
            <person name="Powell J.R."/>
            <person name="Prohaska S."/>
            <person name="Pruitt K."/>
            <person name="Puig M."/>
            <person name="Quesneville H."/>
            <person name="Ram K.R."/>
            <person name="Rand D."/>
            <person name="Rasmussen M.D."/>
            <person name="Reed L.K."/>
            <person name="Reenan R."/>
            <person name="Reily A."/>
            <person name="Remington K.A."/>
            <person name="Rieger T.T."/>
            <person name="Ritchie M.G."/>
            <person name="Robin C."/>
            <person name="Rogers Y.H."/>
            <person name="Rohde C."/>
            <person name="Rozas J."/>
            <person name="Rubenfield M.J."/>
            <person name="Ruiz A."/>
            <person name="Russo S."/>
            <person name="Salzberg S.L."/>
            <person name="Sanchez-Gracia A."/>
            <person name="Saranga D.J."/>
            <person name="Sato H."/>
            <person name="Schaeffer S.W."/>
            <person name="Schatz M.C."/>
            <person name="Schlenke T."/>
            <person name="Schwartz R."/>
            <person name="Segarra C."/>
            <person name="Singh R.S."/>
            <person name="Sirot L."/>
            <person name="Sirota M."/>
            <person name="Sisneros N.B."/>
            <person name="Smith C.D."/>
            <person name="Smith T.F."/>
            <person name="Spieth J."/>
            <person name="Stage D.E."/>
            <person name="Stark A."/>
            <person name="Stephan W."/>
            <person name="Strausberg R.L."/>
            <person name="Strempel S."/>
            <person name="Sturgill D."/>
            <person name="Sutton G."/>
            <person name="Sutton G.G."/>
            <person name="Tao W."/>
            <person name="Teichmann S."/>
            <person name="Tobari Y.N."/>
            <person name="Tomimura Y."/>
            <person name="Tsolas J.M."/>
            <person name="Valente V.L."/>
            <person name="Venter E."/>
            <person name="Venter J.C."/>
            <person name="Vicario S."/>
            <person name="Vieira F.G."/>
            <person name="Vilella A.J."/>
            <person name="Villasante A."/>
            <person name="Walenz B."/>
            <person name="Wang J."/>
            <person name="Wasserman M."/>
            <person name="Watts T."/>
            <person name="Wilson D."/>
            <person name="Wilson R.K."/>
            <person name="Wing R.A."/>
            <person name="Wolfner M.F."/>
            <person name="Wong A."/>
            <person name="Wong G.K."/>
            <person name="Wu C.I."/>
            <person name="Wu G."/>
            <person name="Yamamoto D."/>
            <person name="Yang H.P."/>
            <person name="Yang S.P."/>
            <person name="Yorke J.A."/>
            <person name="Yoshida K."/>
            <person name="Zdobnov E."/>
            <person name="Zhang P."/>
            <person name="Zhang Y."/>
            <person name="Zimin A.V."/>
            <person name="Baldwin J."/>
            <person name="Abdouelleil A."/>
            <person name="Abdulkadir J."/>
            <person name="Abebe A."/>
            <person name="Abera B."/>
            <person name="Abreu J."/>
            <person name="Acer S.C."/>
            <person name="Aftuck L."/>
            <person name="Alexander A."/>
            <person name="An P."/>
            <person name="Anderson E."/>
            <person name="Anderson S."/>
            <person name="Arachi H."/>
            <person name="Azer M."/>
            <person name="Bachantsang P."/>
            <person name="Barry A."/>
            <person name="Bayul T."/>
            <person name="Berlin A."/>
            <person name="Bessette D."/>
            <person name="Bloom T."/>
            <person name="Blye J."/>
            <person name="Boguslavskiy L."/>
            <person name="Bonnet C."/>
            <person name="Boukhgalter B."/>
            <person name="Bourzgui I."/>
            <person name="Brown A."/>
            <person name="Cahill P."/>
            <person name="Channer S."/>
            <person name="Cheshatsang Y."/>
            <person name="Chuda L."/>
            <person name="Citroen M."/>
            <person name="Collymore A."/>
            <person name="Cooke P."/>
            <person name="Costello M."/>
            <person name="D'Aco K."/>
            <person name="Daza R."/>
            <person name="De Haan G."/>
            <person name="DeGray S."/>
            <person name="DeMaso C."/>
            <person name="Dhargay N."/>
            <person name="Dooley K."/>
            <person name="Dooley E."/>
            <person name="Doricent M."/>
            <person name="Dorje P."/>
            <person name="Dorjee K."/>
            <person name="Dupes A."/>
            <person name="Elong R."/>
            <person name="Falk J."/>
            <person name="Farina A."/>
            <person name="Faro S."/>
            <person name="Ferguson D."/>
            <person name="Fisher S."/>
            <person name="Foley C.D."/>
            <person name="Franke A."/>
            <person name="Friedrich D."/>
            <person name="Gadbois L."/>
            <person name="Gearin G."/>
            <person name="Gearin C.R."/>
            <person name="Giannoukos G."/>
            <person name="Goode T."/>
            <person name="Graham J."/>
            <person name="Grandbois E."/>
            <person name="Grewal S."/>
            <person name="Gyaltsen K."/>
            <person name="Hafez N."/>
            <person name="Hagos B."/>
            <person name="Hall J."/>
            <person name="Henson C."/>
            <person name="Hollinger A."/>
            <person name="Honan T."/>
            <person name="Huard M.D."/>
            <person name="Hughes L."/>
            <person name="Hurhula B."/>
            <person name="Husby M.E."/>
            <person name="Kamat A."/>
            <person name="Kanga B."/>
            <person name="Kashin S."/>
            <person name="Khazanovich D."/>
            <person name="Kisner P."/>
            <person name="Lance K."/>
            <person name="Lara M."/>
            <person name="Lee W."/>
            <person name="Lennon N."/>
            <person name="Letendre F."/>
            <person name="LeVine R."/>
            <person name="Lipovsky A."/>
            <person name="Liu X."/>
            <person name="Liu J."/>
            <person name="Liu S."/>
            <person name="Lokyitsang T."/>
            <person name="Lokyitsang Y."/>
            <person name="Lubonja R."/>
            <person name="Lui A."/>
            <person name="MacDonald P."/>
            <person name="Magnisalis V."/>
            <person name="Maru K."/>
            <person name="Matthews C."/>
            <person name="McCusker W."/>
            <person name="McDonough S."/>
            <person name="Mehta T."/>
            <person name="Meldrim J."/>
            <person name="Meneus L."/>
            <person name="Mihai O."/>
            <person name="Mihalev A."/>
            <person name="Mihova T."/>
            <person name="Mittelman R."/>
            <person name="Mlenga V."/>
            <person name="Montmayeur A."/>
            <person name="Mulrain L."/>
            <person name="Navidi A."/>
            <person name="Naylor J."/>
            <person name="Negash T."/>
            <person name="Nguyen T."/>
            <person name="Nguyen N."/>
            <person name="Nicol R."/>
            <person name="Norbu C."/>
            <person name="Norbu N."/>
            <person name="Novod N."/>
            <person name="O'Neill B."/>
            <person name="Osman S."/>
            <person name="Markiewicz E."/>
            <person name="Oyono O.L."/>
            <person name="Patti C."/>
            <person name="Phunkhang P."/>
            <person name="Pierre F."/>
            <person name="Priest M."/>
            <person name="Raghuraman S."/>
            <person name="Rege F."/>
            <person name="Reyes R."/>
            <person name="Rise C."/>
            <person name="Rogov P."/>
            <person name="Ross K."/>
            <person name="Ryan E."/>
            <person name="Settipalli S."/>
            <person name="Shea T."/>
            <person name="Sherpa N."/>
            <person name="Shi L."/>
            <person name="Shih D."/>
            <person name="Sparrow T."/>
            <person name="Spaulding J."/>
            <person name="Stalker J."/>
            <person name="Stange-Thomann N."/>
            <person name="Stavropoulos S."/>
            <person name="Stone C."/>
            <person name="Strader C."/>
            <person name="Tesfaye S."/>
            <person name="Thomson T."/>
            <person name="Thoulutsang Y."/>
            <person name="Thoulutsang D."/>
            <person name="Topham K."/>
            <person name="Topping I."/>
            <person name="Tsamla T."/>
            <person name="Vassiliev H."/>
            <person name="Vo A."/>
            <person name="Wangchuk T."/>
            <person name="Wangdi T."/>
            <person name="Weiand M."/>
            <person name="Wilkinson J."/>
            <person name="Wilson A."/>
            <person name="Yadav S."/>
            <person name="Young G."/>
            <person name="Yu Q."/>
            <person name="Zembek L."/>
            <person name="Zhong D."/>
            <person name="Zimmer A."/>
            <person name="Zwirko Z."/>
            <person name="Jaffe D.B."/>
            <person name="Alvarez P."/>
            <person name="Brockman W."/>
            <person name="Butler J."/>
            <person name="Chin C."/>
            <person name="Gnerre S."/>
            <person name="Grabherr M."/>
            <person name="Kleber M."/>
            <person name="Mauceli E."/>
            <person name="MacCallum I."/>
        </authorList>
    </citation>
    <scope>NUCLEOTIDE SEQUENCE [LARGE SCALE GENOMIC DNA]</scope>
    <source>
        <strain evidence="3">Tucson 14024-0371.13</strain>
    </source>
</reference>
<protein>
    <recommendedName>
        <fullName evidence="4">Sulfatase N-terminal domain-containing protein</fullName>
    </recommendedName>
</protein>
<dbReference type="CDD" id="cd16021">
    <property type="entry name" value="ALP_like"/>
    <property type="match status" value="1"/>
</dbReference>
<evidence type="ECO:0000256" key="1">
    <source>
        <dbReference type="SAM" id="Phobius"/>
    </source>
</evidence>
<dbReference type="GO" id="GO:0005615">
    <property type="term" value="C:extracellular space"/>
    <property type="evidence" value="ECO:0007669"/>
    <property type="project" value="TreeGrafter"/>
</dbReference>
<dbReference type="FunFam" id="3.40.720.10:FF:000017">
    <property type="entry name" value="Predicted protein"/>
    <property type="match status" value="1"/>
</dbReference>